<dbReference type="GO" id="GO:0006412">
    <property type="term" value="P:translation"/>
    <property type="evidence" value="ECO:0007669"/>
    <property type="project" value="UniProtKB-UniRule"/>
</dbReference>
<evidence type="ECO:0000256" key="4">
    <source>
        <dbReference type="ARBA" id="ARBA00035202"/>
    </source>
</evidence>
<dbReference type="InterPro" id="IPR001790">
    <property type="entry name" value="Ribosomal_uL10"/>
</dbReference>
<dbReference type="Gene3D" id="6.10.250.290">
    <property type="match status" value="1"/>
</dbReference>
<dbReference type="AlphaFoldDB" id="A0A117M4G9"/>
<dbReference type="PATRIC" id="fig|110500.4.peg.321"/>
<dbReference type="InterPro" id="IPR047865">
    <property type="entry name" value="Ribosomal_uL10_bac_type"/>
</dbReference>
<keyword evidence="5" id="KW-0699">rRNA-binding</keyword>
<comment type="subunit">
    <text evidence="5">Part of the ribosomal stalk of the 50S ribosomal subunit. The N-terminus interacts with L11 and the large rRNA to form the base of the stalk. The C-terminus forms an elongated spine to which L12 dimers bind in a sequential fashion forming a multimeric L10(L12)X complex.</text>
</comment>
<dbReference type="PANTHER" id="PTHR11560">
    <property type="entry name" value="39S RIBOSOMAL PROTEIN L10, MITOCHONDRIAL"/>
    <property type="match status" value="1"/>
</dbReference>
<dbReference type="Gene3D" id="3.30.70.1730">
    <property type="match status" value="1"/>
</dbReference>
<evidence type="ECO:0000256" key="3">
    <source>
        <dbReference type="ARBA" id="ARBA00023274"/>
    </source>
</evidence>
<dbReference type="InterPro" id="IPR002363">
    <property type="entry name" value="Ribosomal_uL10_CS_bac"/>
</dbReference>
<evidence type="ECO:0000256" key="5">
    <source>
        <dbReference type="HAMAP-Rule" id="MF_00362"/>
    </source>
</evidence>
<organism evidence="6 7">
    <name type="scientific">Pelotomaculum thermopropionicum</name>
    <dbReference type="NCBI Taxonomy" id="110500"/>
    <lineage>
        <taxon>Bacteria</taxon>
        <taxon>Bacillati</taxon>
        <taxon>Bacillota</taxon>
        <taxon>Clostridia</taxon>
        <taxon>Eubacteriales</taxon>
        <taxon>Desulfotomaculaceae</taxon>
        <taxon>Pelotomaculum</taxon>
    </lineage>
</organism>
<dbReference type="Proteomes" id="UP000054705">
    <property type="component" value="Unassembled WGS sequence"/>
</dbReference>
<dbReference type="SUPFAM" id="SSF160369">
    <property type="entry name" value="Ribosomal protein L10-like"/>
    <property type="match status" value="1"/>
</dbReference>
<keyword evidence="2 5" id="KW-0689">Ribosomal protein</keyword>
<evidence type="ECO:0000313" key="6">
    <source>
        <dbReference type="EMBL" id="KUK83889.1"/>
    </source>
</evidence>
<comment type="function">
    <text evidence="5">Forms part of the ribosomal stalk, playing a central role in the interaction of the ribosome with GTP-bound translation factors.</text>
</comment>
<gene>
    <name evidence="5" type="primary">rplJ</name>
    <name evidence="6" type="ORF">XD97_0081</name>
</gene>
<dbReference type="NCBIfam" id="NF000955">
    <property type="entry name" value="PRK00099.1-1"/>
    <property type="match status" value="1"/>
</dbReference>
<comment type="caution">
    <text evidence="6">The sequence shown here is derived from an EMBL/GenBank/DDBJ whole genome shotgun (WGS) entry which is preliminary data.</text>
</comment>
<dbReference type="InterPro" id="IPR043141">
    <property type="entry name" value="Ribosomal_uL10-like_sf"/>
</dbReference>
<evidence type="ECO:0000256" key="1">
    <source>
        <dbReference type="ARBA" id="ARBA00008889"/>
    </source>
</evidence>
<evidence type="ECO:0000313" key="7">
    <source>
        <dbReference type="Proteomes" id="UP000054705"/>
    </source>
</evidence>
<evidence type="ECO:0000256" key="2">
    <source>
        <dbReference type="ARBA" id="ARBA00022980"/>
    </source>
</evidence>
<accession>A0A117M4G9</accession>
<dbReference type="GO" id="GO:0015934">
    <property type="term" value="C:large ribosomal subunit"/>
    <property type="evidence" value="ECO:0007669"/>
    <property type="project" value="InterPro"/>
</dbReference>
<protein>
    <recommendedName>
        <fullName evidence="4 5">Large ribosomal subunit protein uL10</fullName>
    </recommendedName>
</protein>
<dbReference type="HAMAP" id="MF_00362">
    <property type="entry name" value="Ribosomal_uL10"/>
    <property type="match status" value="1"/>
</dbReference>
<dbReference type="GO" id="GO:0003735">
    <property type="term" value="F:structural constituent of ribosome"/>
    <property type="evidence" value="ECO:0007669"/>
    <property type="project" value="InterPro"/>
</dbReference>
<comment type="similarity">
    <text evidence="1 5">Belongs to the universal ribosomal protein uL10 family.</text>
</comment>
<dbReference type="InterPro" id="IPR022973">
    <property type="entry name" value="Ribosomal_uL10_bac"/>
</dbReference>
<dbReference type="PROSITE" id="PS01109">
    <property type="entry name" value="RIBOSOMAL_L10"/>
    <property type="match status" value="1"/>
</dbReference>
<keyword evidence="3 5" id="KW-0687">Ribonucleoprotein</keyword>
<keyword evidence="5" id="KW-0694">RNA-binding</keyword>
<dbReference type="GO" id="GO:0070180">
    <property type="term" value="F:large ribosomal subunit rRNA binding"/>
    <property type="evidence" value="ECO:0007669"/>
    <property type="project" value="UniProtKB-UniRule"/>
</dbReference>
<dbReference type="EMBL" id="LGGS01000012">
    <property type="protein sequence ID" value="KUK83889.1"/>
    <property type="molecule type" value="Genomic_DNA"/>
</dbReference>
<sequence length="174" mass="18962">MPISREQKEVVVKELKEKFESAQSAVLTDYRGLNVAEATRLRRKLREGGCEFKVVKNTLTGLAARQVGLTGLDPYLEGPVAIAFSQDPVAPAKILSEFIRENKKMVIKAGVLEGKVLDARKVKDLADLPSREVLLARVLGGMQSPLSGTASVLAGTLRSFVYALEAIRKQRAEA</sequence>
<dbReference type="CDD" id="cd05797">
    <property type="entry name" value="Ribosomal_L10"/>
    <property type="match status" value="1"/>
</dbReference>
<dbReference type="Pfam" id="PF00466">
    <property type="entry name" value="Ribosomal_L10"/>
    <property type="match status" value="1"/>
</dbReference>
<proteinExistence type="inferred from homology"/>
<reference evidence="7" key="1">
    <citation type="journal article" date="2015" name="MBio">
        <title>Genome-Resolved Metagenomic Analysis Reveals Roles for Candidate Phyla and Other Microbial Community Members in Biogeochemical Transformations in Oil Reservoirs.</title>
        <authorList>
            <person name="Hu P."/>
            <person name="Tom L."/>
            <person name="Singh A."/>
            <person name="Thomas B.C."/>
            <person name="Baker B.J."/>
            <person name="Piceno Y.M."/>
            <person name="Andersen G.L."/>
            <person name="Banfield J.F."/>
        </authorList>
    </citation>
    <scope>NUCLEOTIDE SEQUENCE [LARGE SCALE GENOMIC DNA]</scope>
</reference>
<name>A0A117M4G9_9FIRM</name>